<gene>
    <name evidence="2" type="ORF">BWQ96_01267</name>
</gene>
<protein>
    <submittedName>
        <fullName evidence="2">Uncharacterized protein</fullName>
    </submittedName>
</protein>
<evidence type="ECO:0000256" key="1">
    <source>
        <dbReference type="SAM" id="MobiDB-lite"/>
    </source>
</evidence>
<feature type="compositionally biased region" description="Low complexity" evidence="1">
    <location>
        <begin position="14"/>
        <end position="26"/>
    </location>
</feature>
<name>A0A2V3J3F9_9FLOR</name>
<keyword evidence="3" id="KW-1185">Reference proteome</keyword>
<proteinExistence type="predicted"/>
<dbReference type="Proteomes" id="UP000247409">
    <property type="component" value="Unassembled WGS sequence"/>
</dbReference>
<dbReference type="AlphaFoldDB" id="A0A2V3J3F9"/>
<feature type="region of interest" description="Disordered" evidence="1">
    <location>
        <begin position="1"/>
        <end position="26"/>
    </location>
</feature>
<sequence>MAPTSPAKVDSHPTSATTTATTTSLTASHTITLHAEKPNKLEHTHTITAPRQQSYQAIMDAVQALKTDAAKYLTSRLD</sequence>
<comment type="caution">
    <text evidence="2">The sequence shown here is derived from an EMBL/GenBank/DDBJ whole genome shotgun (WGS) entry which is preliminary data.</text>
</comment>
<reference evidence="2 3" key="1">
    <citation type="journal article" date="2018" name="Mol. Biol. Evol.">
        <title>Analysis of the draft genome of the red seaweed Gracilariopsis chorda provides insights into genome size evolution in Rhodophyta.</title>
        <authorList>
            <person name="Lee J."/>
            <person name="Yang E.C."/>
            <person name="Graf L."/>
            <person name="Yang J.H."/>
            <person name="Qiu H."/>
            <person name="Zel Zion U."/>
            <person name="Chan C.X."/>
            <person name="Stephens T.G."/>
            <person name="Weber A.P.M."/>
            <person name="Boo G.H."/>
            <person name="Boo S.M."/>
            <person name="Kim K.M."/>
            <person name="Shin Y."/>
            <person name="Jung M."/>
            <person name="Lee S.J."/>
            <person name="Yim H.S."/>
            <person name="Lee J.H."/>
            <person name="Bhattacharya D."/>
            <person name="Yoon H.S."/>
        </authorList>
    </citation>
    <scope>NUCLEOTIDE SEQUENCE [LARGE SCALE GENOMIC DNA]</scope>
    <source>
        <strain evidence="2 3">SKKU-2015</strain>
        <tissue evidence="2">Whole body</tissue>
    </source>
</reference>
<organism evidence="2 3">
    <name type="scientific">Gracilariopsis chorda</name>
    <dbReference type="NCBI Taxonomy" id="448386"/>
    <lineage>
        <taxon>Eukaryota</taxon>
        <taxon>Rhodophyta</taxon>
        <taxon>Florideophyceae</taxon>
        <taxon>Rhodymeniophycidae</taxon>
        <taxon>Gracilariales</taxon>
        <taxon>Gracilariaceae</taxon>
        <taxon>Gracilariopsis</taxon>
    </lineage>
</organism>
<accession>A0A2V3J3F9</accession>
<evidence type="ECO:0000313" key="3">
    <source>
        <dbReference type="Proteomes" id="UP000247409"/>
    </source>
</evidence>
<evidence type="ECO:0000313" key="2">
    <source>
        <dbReference type="EMBL" id="PXF48925.1"/>
    </source>
</evidence>
<dbReference type="EMBL" id="NBIV01000010">
    <property type="protein sequence ID" value="PXF48925.1"/>
    <property type="molecule type" value="Genomic_DNA"/>
</dbReference>